<dbReference type="Proteomes" id="UP000245820">
    <property type="component" value="Chromosome"/>
</dbReference>
<dbReference type="PROSITE" id="PS50887">
    <property type="entry name" value="GGDEF"/>
    <property type="match status" value="1"/>
</dbReference>
<dbReference type="OrthoDB" id="9813903at2"/>
<feature type="domain" description="GGDEF" evidence="4">
    <location>
        <begin position="250"/>
        <end position="383"/>
    </location>
</feature>
<evidence type="ECO:0000313" key="5">
    <source>
        <dbReference type="EMBL" id="AWL07286.1"/>
    </source>
</evidence>
<dbReference type="InterPro" id="IPR000160">
    <property type="entry name" value="GGDEF_dom"/>
</dbReference>
<feature type="transmembrane region" description="Helical" evidence="3">
    <location>
        <begin position="6"/>
        <end position="26"/>
    </location>
</feature>
<dbReference type="AlphaFoldDB" id="A0A2S2DR58"/>
<dbReference type="InterPro" id="IPR043128">
    <property type="entry name" value="Rev_trsase/Diguanyl_cyclase"/>
</dbReference>
<feature type="transmembrane region" description="Helical" evidence="3">
    <location>
        <begin position="92"/>
        <end position="110"/>
    </location>
</feature>
<feature type="transmembrane region" description="Helical" evidence="3">
    <location>
        <begin position="184"/>
        <end position="208"/>
    </location>
</feature>
<dbReference type="GO" id="GO:0043709">
    <property type="term" value="P:cell adhesion involved in single-species biofilm formation"/>
    <property type="evidence" value="ECO:0007669"/>
    <property type="project" value="TreeGrafter"/>
</dbReference>
<evidence type="ECO:0000256" key="1">
    <source>
        <dbReference type="ARBA" id="ARBA00012528"/>
    </source>
</evidence>
<dbReference type="Gene3D" id="3.30.70.270">
    <property type="match status" value="1"/>
</dbReference>
<dbReference type="PANTHER" id="PTHR45138">
    <property type="entry name" value="REGULATORY COMPONENTS OF SENSORY TRANSDUCTION SYSTEM"/>
    <property type="match status" value="1"/>
</dbReference>
<gene>
    <name evidence="5" type="ORF">DIR46_24560</name>
</gene>
<keyword evidence="3" id="KW-0472">Membrane</keyword>
<sequence>MLNALSLILVTTALSGVMLLVLSSLAKSEVAGIREWRRANLLAVVALLLFAARGFVPEFLSVEVANALYMGTITLAYAGFRRFLGRSVPWRWLAGGALAAMAALVFFHHAVESAPLRIVAMSLYHGAVCFSIGYTLRGTVEPRLRYSFTFTRSAALVLGVGHAWRGTFYAIDAYQPYSLLEASTYNLVFFAIGTLALPALTLGAVMMANARLIAASTHAADHDHLTGAASRRAFFAFAKRELARAERRGSRLGLLLVDADHFKRINDTHGHGVGDQVLRDLVERTQQVIRKVDYCARLGGEEFAVLLPDADDGTVLAVAQRLRAALERAPQEGAGAAGVPYTVSIGMAMLQPGEDITSLMARADTALYAAKAGGRNRVEAAPEPALARISGTPALHA</sequence>
<feature type="transmembrane region" description="Helical" evidence="3">
    <location>
        <begin position="116"/>
        <end position="134"/>
    </location>
</feature>
<accession>A0A2S2DR58</accession>
<feature type="transmembrane region" description="Helical" evidence="3">
    <location>
        <begin position="146"/>
        <end position="164"/>
    </location>
</feature>
<evidence type="ECO:0000256" key="3">
    <source>
        <dbReference type="SAM" id="Phobius"/>
    </source>
</evidence>
<keyword evidence="6" id="KW-1185">Reference proteome</keyword>
<dbReference type="SUPFAM" id="SSF55073">
    <property type="entry name" value="Nucleotide cyclase"/>
    <property type="match status" value="1"/>
</dbReference>
<reference evidence="5 6" key="1">
    <citation type="submission" date="2018-05" db="EMBL/GenBank/DDBJ databases">
        <title>Complete genome sequence of Massilia oculi sp. nov. CCUG 43427T (=DSM 26321T), the type strain of M. oculi, and comparison with genome sequences of other Massilia strains.</title>
        <authorList>
            <person name="Zhu B."/>
        </authorList>
    </citation>
    <scope>NUCLEOTIDE SEQUENCE [LARGE SCALE GENOMIC DNA]</scope>
    <source>
        <strain evidence="5 6">CCUG 43427</strain>
    </source>
</reference>
<keyword evidence="3" id="KW-0812">Transmembrane</keyword>
<dbReference type="GO" id="GO:1902201">
    <property type="term" value="P:negative regulation of bacterial-type flagellum-dependent cell motility"/>
    <property type="evidence" value="ECO:0007669"/>
    <property type="project" value="TreeGrafter"/>
</dbReference>
<organism evidence="5 6">
    <name type="scientific">Massilia oculi</name>
    <dbReference type="NCBI Taxonomy" id="945844"/>
    <lineage>
        <taxon>Bacteria</taxon>
        <taxon>Pseudomonadati</taxon>
        <taxon>Pseudomonadota</taxon>
        <taxon>Betaproteobacteria</taxon>
        <taxon>Burkholderiales</taxon>
        <taxon>Oxalobacteraceae</taxon>
        <taxon>Telluria group</taxon>
        <taxon>Massilia</taxon>
    </lineage>
</organism>
<dbReference type="Pfam" id="PF00990">
    <property type="entry name" value="GGDEF"/>
    <property type="match status" value="1"/>
</dbReference>
<dbReference type="EMBL" id="CP029343">
    <property type="protein sequence ID" value="AWL07286.1"/>
    <property type="molecule type" value="Genomic_DNA"/>
</dbReference>
<dbReference type="SMART" id="SM00267">
    <property type="entry name" value="GGDEF"/>
    <property type="match status" value="1"/>
</dbReference>
<evidence type="ECO:0000313" key="6">
    <source>
        <dbReference type="Proteomes" id="UP000245820"/>
    </source>
</evidence>
<dbReference type="GO" id="GO:0052621">
    <property type="term" value="F:diguanylate cyclase activity"/>
    <property type="evidence" value="ECO:0007669"/>
    <property type="project" value="UniProtKB-EC"/>
</dbReference>
<dbReference type="GO" id="GO:0005886">
    <property type="term" value="C:plasma membrane"/>
    <property type="evidence" value="ECO:0007669"/>
    <property type="project" value="TreeGrafter"/>
</dbReference>
<dbReference type="PANTHER" id="PTHR45138:SF9">
    <property type="entry name" value="DIGUANYLATE CYCLASE DGCM-RELATED"/>
    <property type="match status" value="1"/>
</dbReference>
<feature type="transmembrane region" description="Helical" evidence="3">
    <location>
        <begin position="38"/>
        <end position="56"/>
    </location>
</feature>
<dbReference type="InterPro" id="IPR050469">
    <property type="entry name" value="Diguanylate_Cyclase"/>
</dbReference>
<feature type="transmembrane region" description="Helical" evidence="3">
    <location>
        <begin position="62"/>
        <end position="80"/>
    </location>
</feature>
<keyword evidence="3" id="KW-1133">Transmembrane helix</keyword>
<name>A0A2S2DR58_9BURK</name>
<dbReference type="KEGG" id="mtim:DIR46_24560"/>
<dbReference type="FunFam" id="3.30.70.270:FF:000001">
    <property type="entry name" value="Diguanylate cyclase domain protein"/>
    <property type="match status" value="1"/>
</dbReference>
<dbReference type="InterPro" id="IPR029787">
    <property type="entry name" value="Nucleotide_cyclase"/>
</dbReference>
<dbReference type="EC" id="2.7.7.65" evidence="1"/>
<dbReference type="CDD" id="cd01949">
    <property type="entry name" value="GGDEF"/>
    <property type="match status" value="1"/>
</dbReference>
<evidence type="ECO:0000259" key="4">
    <source>
        <dbReference type="PROSITE" id="PS50887"/>
    </source>
</evidence>
<proteinExistence type="predicted"/>
<evidence type="ECO:0000256" key="2">
    <source>
        <dbReference type="ARBA" id="ARBA00034247"/>
    </source>
</evidence>
<comment type="catalytic activity">
    <reaction evidence="2">
        <text>2 GTP = 3',3'-c-di-GMP + 2 diphosphate</text>
        <dbReference type="Rhea" id="RHEA:24898"/>
        <dbReference type="ChEBI" id="CHEBI:33019"/>
        <dbReference type="ChEBI" id="CHEBI:37565"/>
        <dbReference type="ChEBI" id="CHEBI:58805"/>
        <dbReference type="EC" id="2.7.7.65"/>
    </reaction>
</comment>
<protein>
    <recommendedName>
        <fullName evidence="1">diguanylate cyclase</fullName>
        <ecNumber evidence="1">2.7.7.65</ecNumber>
    </recommendedName>
</protein>
<dbReference type="NCBIfam" id="TIGR00254">
    <property type="entry name" value="GGDEF"/>
    <property type="match status" value="1"/>
</dbReference>